<sequence length="121" mass="13243">MFSRADYEAEMARGAESYRDVLSALEKAGHRAAFTQTGGMCAAIEVRLERGHLLATDAGEELPWTRSAQVGWGVGYYRDDDVSDGPIEYVENEEDCTPEALVVLVQACLTEVAARRNASLN</sequence>
<organism evidence="1 2">
    <name type="scientific">Actinomycetospora chibensis</name>
    <dbReference type="NCBI Taxonomy" id="663606"/>
    <lineage>
        <taxon>Bacteria</taxon>
        <taxon>Bacillati</taxon>
        <taxon>Actinomycetota</taxon>
        <taxon>Actinomycetes</taxon>
        <taxon>Pseudonocardiales</taxon>
        <taxon>Pseudonocardiaceae</taxon>
        <taxon>Actinomycetospora</taxon>
    </lineage>
</organism>
<accession>A0ABV9RLT9</accession>
<protein>
    <submittedName>
        <fullName evidence="1">Uncharacterized protein</fullName>
    </submittedName>
</protein>
<dbReference type="RefSeq" id="WP_274189021.1">
    <property type="nucleotide sequence ID" value="NZ_BAABHN010000046.1"/>
</dbReference>
<comment type="caution">
    <text evidence="1">The sequence shown here is derived from an EMBL/GenBank/DDBJ whole genome shotgun (WGS) entry which is preliminary data.</text>
</comment>
<evidence type="ECO:0000313" key="1">
    <source>
        <dbReference type="EMBL" id="MFC4835144.1"/>
    </source>
</evidence>
<dbReference type="Proteomes" id="UP001595909">
    <property type="component" value="Unassembled WGS sequence"/>
</dbReference>
<evidence type="ECO:0000313" key="2">
    <source>
        <dbReference type="Proteomes" id="UP001595909"/>
    </source>
</evidence>
<name>A0ABV9RLT9_9PSEU</name>
<proteinExistence type="predicted"/>
<reference evidence="2" key="1">
    <citation type="journal article" date="2019" name="Int. J. Syst. Evol. Microbiol.">
        <title>The Global Catalogue of Microorganisms (GCM) 10K type strain sequencing project: providing services to taxonomists for standard genome sequencing and annotation.</title>
        <authorList>
            <consortium name="The Broad Institute Genomics Platform"/>
            <consortium name="The Broad Institute Genome Sequencing Center for Infectious Disease"/>
            <person name="Wu L."/>
            <person name="Ma J."/>
        </authorList>
    </citation>
    <scope>NUCLEOTIDE SEQUENCE [LARGE SCALE GENOMIC DNA]</scope>
    <source>
        <strain evidence="2">CCUG 50347</strain>
    </source>
</reference>
<gene>
    <name evidence="1" type="ORF">ACFPEL_22230</name>
</gene>
<dbReference type="EMBL" id="JBHSIM010000046">
    <property type="protein sequence ID" value="MFC4835144.1"/>
    <property type="molecule type" value="Genomic_DNA"/>
</dbReference>
<keyword evidence="2" id="KW-1185">Reference proteome</keyword>